<dbReference type="KEGG" id="ahel:Q31a_60640"/>
<dbReference type="InterPro" id="IPR045584">
    <property type="entry name" value="Pilin-like"/>
</dbReference>
<accession>A0A518GGE2</accession>
<dbReference type="Pfam" id="PF07963">
    <property type="entry name" value="N_methyl"/>
    <property type="match status" value="1"/>
</dbReference>
<evidence type="ECO:0000313" key="2">
    <source>
        <dbReference type="EMBL" id="QDV27671.1"/>
    </source>
</evidence>
<gene>
    <name evidence="2" type="primary">xcpT_7</name>
    <name evidence="2" type="ORF">Q31a_60640</name>
</gene>
<dbReference type="Gene3D" id="3.30.700.10">
    <property type="entry name" value="Glycoprotein, Type 4 Pilin"/>
    <property type="match status" value="1"/>
</dbReference>
<dbReference type="PROSITE" id="PS00409">
    <property type="entry name" value="PROKAR_NTER_METHYL"/>
    <property type="match status" value="1"/>
</dbReference>
<dbReference type="NCBIfam" id="TIGR02532">
    <property type="entry name" value="IV_pilin_GFxxxE"/>
    <property type="match status" value="1"/>
</dbReference>
<dbReference type="InterPro" id="IPR012902">
    <property type="entry name" value="N_methyl_site"/>
</dbReference>
<sequence>MKKRIQSGFTLVELLVVIAIIGILVGLLLPAVQAAREAARRMQCSNNVKQLSLALLNYESGFQRFPPGAVHAKSPRAAGGSGNSFGPSFYGMLLPFMEQTALANSLTWVGRSPGYVSEGGAGPDNAGAANKVFVLAAGPLPMMRCPSSAGPLDNGRDSFAHYAGVAGCVDPVTFSETRLFNDGTLGLISGGGMLTANQAMKMGNCSDGTSNTMLLGEMSGRLERLIPGTYSFVAASGTEHGWLMGTRVNGVPPSLDPAGSGDERVFNTVSLRYSPNQEPFANQLFPGMGSNVGANNPLNSSHTGGVTIGLTDGSIHFLSENIELETLKKLATRDDGQPVNADF</sequence>
<reference evidence="2 3" key="1">
    <citation type="submission" date="2019-02" db="EMBL/GenBank/DDBJ databases">
        <title>Deep-cultivation of Planctomycetes and their phenomic and genomic characterization uncovers novel biology.</title>
        <authorList>
            <person name="Wiegand S."/>
            <person name="Jogler M."/>
            <person name="Boedeker C."/>
            <person name="Pinto D."/>
            <person name="Vollmers J."/>
            <person name="Rivas-Marin E."/>
            <person name="Kohn T."/>
            <person name="Peeters S.H."/>
            <person name="Heuer A."/>
            <person name="Rast P."/>
            <person name="Oberbeckmann S."/>
            <person name="Bunk B."/>
            <person name="Jeske O."/>
            <person name="Meyerdierks A."/>
            <person name="Storesund J.E."/>
            <person name="Kallscheuer N."/>
            <person name="Luecker S."/>
            <person name="Lage O.M."/>
            <person name="Pohl T."/>
            <person name="Merkel B.J."/>
            <person name="Hornburger P."/>
            <person name="Mueller R.-W."/>
            <person name="Bruemmer F."/>
            <person name="Labrenz M."/>
            <person name="Spormann A.M."/>
            <person name="Op den Camp H."/>
            <person name="Overmann J."/>
            <person name="Amann R."/>
            <person name="Jetten M.S.M."/>
            <person name="Mascher T."/>
            <person name="Medema M.H."/>
            <person name="Devos D.P."/>
            <person name="Kaster A.-K."/>
            <person name="Ovreas L."/>
            <person name="Rohde M."/>
            <person name="Galperin M.Y."/>
            <person name="Jogler C."/>
        </authorList>
    </citation>
    <scope>NUCLEOTIDE SEQUENCE [LARGE SCALE GENOMIC DNA]</scope>
    <source>
        <strain evidence="2 3">Q31a</strain>
    </source>
</reference>
<organism evidence="2 3">
    <name type="scientific">Aureliella helgolandensis</name>
    <dbReference type="NCBI Taxonomy" id="2527968"/>
    <lineage>
        <taxon>Bacteria</taxon>
        <taxon>Pseudomonadati</taxon>
        <taxon>Planctomycetota</taxon>
        <taxon>Planctomycetia</taxon>
        <taxon>Pirellulales</taxon>
        <taxon>Pirellulaceae</taxon>
        <taxon>Aureliella</taxon>
    </lineage>
</organism>
<feature type="domain" description="DUF1559" evidence="1">
    <location>
        <begin position="33"/>
        <end position="325"/>
    </location>
</feature>
<evidence type="ECO:0000259" key="1">
    <source>
        <dbReference type="Pfam" id="PF07596"/>
    </source>
</evidence>
<protein>
    <submittedName>
        <fullName evidence="2">Type II secretion system protein G</fullName>
    </submittedName>
</protein>
<dbReference type="Proteomes" id="UP000318017">
    <property type="component" value="Chromosome"/>
</dbReference>
<dbReference type="PANTHER" id="PTHR30093:SF2">
    <property type="entry name" value="TYPE II SECRETION SYSTEM PROTEIN H"/>
    <property type="match status" value="1"/>
</dbReference>
<evidence type="ECO:0000313" key="3">
    <source>
        <dbReference type="Proteomes" id="UP000318017"/>
    </source>
</evidence>
<dbReference type="EMBL" id="CP036298">
    <property type="protein sequence ID" value="QDV27671.1"/>
    <property type="molecule type" value="Genomic_DNA"/>
</dbReference>
<keyword evidence="3" id="KW-1185">Reference proteome</keyword>
<dbReference type="PANTHER" id="PTHR30093">
    <property type="entry name" value="GENERAL SECRETION PATHWAY PROTEIN G"/>
    <property type="match status" value="1"/>
</dbReference>
<name>A0A518GGE2_9BACT</name>
<dbReference type="InterPro" id="IPR011453">
    <property type="entry name" value="DUF1559"/>
</dbReference>
<dbReference type="RefSeq" id="WP_145087711.1">
    <property type="nucleotide sequence ID" value="NZ_CP036298.1"/>
</dbReference>
<proteinExistence type="predicted"/>
<dbReference type="Pfam" id="PF07596">
    <property type="entry name" value="SBP_bac_10"/>
    <property type="match status" value="1"/>
</dbReference>
<dbReference type="OrthoDB" id="280382at2"/>
<dbReference type="SUPFAM" id="SSF54523">
    <property type="entry name" value="Pili subunits"/>
    <property type="match status" value="1"/>
</dbReference>
<dbReference type="AlphaFoldDB" id="A0A518GGE2"/>